<keyword evidence="7" id="KW-0539">Nucleus</keyword>
<dbReference type="PANTHER" id="PTHR13989">
    <property type="entry name" value="REPLICATION PROTEIN A-RELATED"/>
    <property type="match status" value="1"/>
</dbReference>
<dbReference type="GO" id="GO:0000781">
    <property type="term" value="C:chromosome, telomeric region"/>
    <property type="evidence" value="ECO:0007669"/>
    <property type="project" value="UniProtKB-SubCell"/>
</dbReference>
<proteinExistence type="predicted"/>
<name>A0A507E0I8_9FUNG</name>
<keyword evidence="6" id="KW-0238">DNA-binding</keyword>
<organism evidence="11 12">
    <name type="scientific">Powellomyces hirtus</name>
    <dbReference type="NCBI Taxonomy" id="109895"/>
    <lineage>
        <taxon>Eukaryota</taxon>
        <taxon>Fungi</taxon>
        <taxon>Fungi incertae sedis</taxon>
        <taxon>Chytridiomycota</taxon>
        <taxon>Chytridiomycota incertae sedis</taxon>
        <taxon>Chytridiomycetes</taxon>
        <taxon>Spizellomycetales</taxon>
        <taxon>Powellomycetaceae</taxon>
        <taxon>Powellomyces</taxon>
    </lineage>
</organism>
<evidence type="ECO:0000256" key="4">
    <source>
        <dbReference type="ARBA" id="ARBA00022454"/>
    </source>
</evidence>
<evidence type="ECO:0000256" key="2">
    <source>
        <dbReference type="ARBA" id="ARBA00004574"/>
    </source>
</evidence>
<feature type="region of interest" description="Disordered" evidence="9">
    <location>
        <begin position="1"/>
        <end position="25"/>
    </location>
</feature>
<dbReference type="GO" id="GO:0005634">
    <property type="term" value="C:nucleus"/>
    <property type="evidence" value="ECO:0007669"/>
    <property type="project" value="UniProtKB-SubCell"/>
</dbReference>
<dbReference type="GO" id="GO:0003677">
    <property type="term" value="F:DNA binding"/>
    <property type="evidence" value="ECO:0007669"/>
    <property type="project" value="UniProtKB-KW"/>
</dbReference>
<evidence type="ECO:0000256" key="6">
    <source>
        <dbReference type="ARBA" id="ARBA00023125"/>
    </source>
</evidence>
<evidence type="ECO:0000256" key="8">
    <source>
        <dbReference type="ARBA" id="ARBA00030039"/>
    </source>
</evidence>
<keyword evidence="4" id="KW-0158">Chromosome</keyword>
<dbReference type="SUPFAM" id="SSF50249">
    <property type="entry name" value="Nucleic acid-binding proteins"/>
    <property type="match status" value="1"/>
</dbReference>
<comment type="subcellular location">
    <subcellularLocation>
        <location evidence="2">Chromosome</location>
        <location evidence="2">Telomere</location>
    </subcellularLocation>
    <subcellularLocation>
        <location evidence="1">Nucleus</location>
    </subcellularLocation>
</comment>
<protein>
    <recommendedName>
        <fullName evidence="3">CST complex subunit STN1</fullName>
    </recommendedName>
    <alternativeName>
        <fullName evidence="8">Suppressor of cdc thirteen homolog</fullName>
    </alternativeName>
</protein>
<reference evidence="11 12" key="1">
    <citation type="journal article" date="2019" name="Sci. Rep.">
        <title>Comparative genomics of chytrid fungi reveal insights into the obligate biotrophic and pathogenic lifestyle of Synchytrium endobioticum.</title>
        <authorList>
            <person name="van de Vossenberg B.T.L.H."/>
            <person name="Warris S."/>
            <person name="Nguyen H.D.T."/>
            <person name="van Gent-Pelzer M.P.E."/>
            <person name="Joly D.L."/>
            <person name="van de Geest H.C."/>
            <person name="Bonants P.J.M."/>
            <person name="Smith D.S."/>
            <person name="Levesque C.A."/>
            <person name="van der Lee T.A.J."/>
        </authorList>
    </citation>
    <scope>NUCLEOTIDE SEQUENCE [LARGE SCALE GENOMIC DNA]</scope>
    <source>
        <strain evidence="11 12">CBS 809.83</strain>
    </source>
</reference>
<evidence type="ECO:0000256" key="1">
    <source>
        <dbReference type="ARBA" id="ARBA00004123"/>
    </source>
</evidence>
<comment type="caution">
    <text evidence="11">The sequence shown here is derived from an EMBL/GenBank/DDBJ whole genome shotgun (WGS) entry which is preliminary data.</text>
</comment>
<evidence type="ECO:0000259" key="10">
    <source>
        <dbReference type="Pfam" id="PF01336"/>
    </source>
</evidence>
<keyword evidence="12" id="KW-1185">Reference proteome</keyword>
<dbReference type="InterPro" id="IPR004365">
    <property type="entry name" value="NA-bd_OB_tRNA"/>
</dbReference>
<dbReference type="PANTHER" id="PTHR13989:SF33">
    <property type="entry name" value="CST COMPLEX SUBUNIT STN1"/>
    <property type="match status" value="1"/>
</dbReference>
<evidence type="ECO:0000256" key="3">
    <source>
        <dbReference type="ARBA" id="ARBA00017411"/>
    </source>
</evidence>
<sequence length="378" mass="42362">MLMAQPRSPRPIAPSSPTAPPPPHLGKDHSLFGIDPLFWIHCKLSVDDVLTLRSHASIPDVYLLGCHPLRKVEISGIIVGKEESSLLIRYSVDDGTGIIPCVHWFPPEERYVSSRKTLPLGQLVQVAGRVSEFRAQRQITVDAIAAERNPNVETLRWLEVAELKETLYNVVPEETDTAREACLRAWLDSDSSDRQDAAAPSVDLQAEYQAIVSKIVDADADPTEDDLKRLVKLYVQSNLLHHIPFSELRNHDEVVAMVRRVLQCQSGVLVPSHQRISSTLSRAITALVRDGFMYHQDGDEDIYEVIQHELNLGPAILTLIQHETASKDGISEEGIIFTLRSLARFKYVTRLNVESSIGKLIADSHIYEVESKQYKSIE</sequence>
<dbReference type="EMBL" id="QEAQ01000063">
    <property type="protein sequence ID" value="TPX56895.1"/>
    <property type="molecule type" value="Genomic_DNA"/>
</dbReference>
<dbReference type="AlphaFoldDB" id="A0A507E0I8"/>
<feature type="domain" description="OB" evidence="10">
    <location>
        <begin position="72"/>
        <end position="144"/>
    </location>
</feature>
<dbReference type="Proteomes" id="UP000318582">
    <property type="component" value="Unassembled WGS sequence"/>
</dbReference>
<evidence type="ECO:0000313" key="11">
    <source>
        <dbReference type="EMBL" id="TPX56895.1"/>
    </source>
</evidence>
<evidence type="ECO:0000256" key="9">
    <source>
        <dbReference type="SAM" id="MobiDB-lite"/>
    </source>
</evidence>
<gene>
    <name evidence="11" type="ORF">PhCBS80983_g04219</name>
</gene>
<feature type="compositionally biased region" description="Pro residues" evidence="9">
    <location>
        <begin position="8"/>
        <end position="24"/>
    </location>
</feature>
<keyword evidence="5" id="KW-0779">Telomere</keyword>
<dbReference type="Pfam" id="PF01336">
    <property type="entry name" value="tRNA_anti-codon"/>
    <property type="match status" value="1"/>
</dbReference>
<evidence type="ECO:0000313" key="12">
    <source>
        <dbReference type="Proteomes" id="UP000318582"/>
    </source>
</evidence>
<dbReference type="InterPro" id="IPR012340">
    <property type="entry name" value="NA-bd_OB-fold"/>
</dbReference>
<evidence type="ECO:0000256" key="5">
    <source>
        <dbReference type="ARBA" id="ARBA00022895"/>
    </source>
</evidence>
<dbReference type="Gene3D" id="2.40.50.140">
    <property type="entry name" value="Nucleic acid-binding proteins"/>
    <property type="match status" value="1"/>
</dbReference>
<accession>A0A507E0I8</accession>
<dbReference type="InterPro" id="IPR040260">
    <property type="entry name" value="RFA2-like"/>
</dbReference>
<evidence type="ECO:0000256" key="7">
    <source>
        <dbReference type="ARBA" id="ARBA00023242"/>
    </source>
</evidence>